<sequence length="83" mass="8817">MSSPCISRRRSPSVRERSHALRTSGRSPAGKADLVAGQASSRLPTDWVRPSTAGIWPGAVERLGQDIHSRSATPQPLVAMGAQ</sequence>
<evidence type="ECO:0000313" key="2">
    <source>
        <dbReference type="EMBL" id="CAH2284683.1"/>
    </source>
</evidence>
<gene>
    <name evidence="2" type="ORF">PECUL_23A056396</name>
</gene>
<organism evidence="2 3">
    <name type="scientific">Pelobates cultripes</name>
    <name type="common">Western spadefoot toad</name>
    <dbReference type="NCBI Taxonomy" id="61616"/>
    <lineage>
        <taxon>Eukaryota</taxon>
        <taxon>Metazoa</taxon>
        <taxon>Chordata</taxon>
        <taxon>Craniata</taxon>
        <taxon>Vertebrata</taxon>
        <taxon>Euteleostomi</taxon>
        <taxon>Amphibia</taxon>
        <taxon>Batrachia</taxon>
        <taxon>Anura</taxon>
        <taxon>Pelobatoidea</taxon>
        <taxon>Pelobatidae</taxon>
        <taxon>Pelobates</taxon>
    </lineage>
</organism>
<proteinExistence type="predicted"/>
<evidence type="ECO:0000256" key="1">
    <source>
        <dbReference type="SAM" id="MobiDB-lite"/>
    </source>
</evidence>
<reference evidence="2" key="1">
    <citation type="submission" date="2022-03" db="EMBL/GenBank/DDBJ databases">
        <authorList>
            <person name="Alioto T."/>
            <person name="Alioto T."/>
            <person name="Gomez Garrido J."/>
        </authorList>
    </citation>
    <scope>NUCLEOTIDE SEQUENCE</scope>
</reference>
<dbReference type="EMBL" id="OW240915">
    <property type="protein sequence ID" value="CAH2284683.1"/>
    <property type="molecule type" value="Genomic_DNA"/>
</dbReference>
<feature type="non-terminal residue" evidence="2">
    <location>
        <position position="83"/>
    </location>
</feature>
<dbReference type="Proteomes" id="UP001295444">
    <property type="component" value="Chromosome 04"/>
</dbReference>
<accession>A0AAD1RZG7</accession>
<protein>
    <submittedName>
        <fullName evidence="2">Uncharacterized protein</fullName>
    </submittedName>
</protein>
<name>A0AAD1RZG7_PELCU</name>
<keyword evidence="3" id="KW-1185">Reference proteome</keyword>
<dbReference type="AlphaFoldDB" id="A0AAD1RZG7"/>
<feature type="region of interest" description="Disordered" evidence="1">
    <location>
        <begin position="1"/>
        <end position="40"/>
    </location>
</feature>
<evidence type="ECO:0000313" key="3">
    <source>
        <dbReference type="Proteomes" id="UP001295444"/>
    </source>
</evidence>